<dbReference type="PANTHER" id="PTHR44040:SF1">
    <property type="entry name" value="RETINOBLASTOMA-BINDING PROTEIN 5"/>
    <property type="match status" value="1"/>
</dbReference>
<dbReference type="SUPFAM" id="SSF50978">
    <property type="entry name" value="WD40 repeat-like"/>
    <property type="match status" value="1"/>
</dbReference>
<keyword evidence="4" id="KW-0539">Nucleus</keyword>
<keyword evidence="2" id="KW-0853">WD repeat</keyword>
<dbReference type="PANTHER" id="PTHR44040">
    <property type="entry name" value="RETINOBLASTOMA-BINDING PROTEIN 5"/>
    <property type="match status" value="1"/>
</dbReference>
<evidence type="ECO:0000313" key="6">
    <source>
        <dbReference type="EMBL" id="CCA27139.1"/>
    </source>
</evidence>
<dbReference type="InterPro" id="IPR015943">
    <property type="entry name" value="WD40/YVTN_repeat-like_dom_sf"/>
</dbReference>
<dbReference type="GO" id="GO:0048188">
    <property type="term" value="C:Set1C/COMPASS complex"/>
    <property type="evidence" value="ECO:0007669"/>
    <property type="project" value="InterPro"/>
</dbReference>
<evidence type="ECO:0000256" key="4">
    <source>
        <dbReference type="ARBA" id="ARBA00023242"/>
    </source>
</evidence>
<sequence length="596" mass="66420">MNRIMRAVVYAEEQEDLAQKNRRGRLQRSEEKTDVLESSSRRSHLFEGDTKTCDITALQELSPAPLLTLPSASWKCLNSSNENYCIAPSPQKTLFAVGCRGGRIEIWDNVSIRVIKAILDPMHTVKMLEEGLNECAYSAKPKPENNLPQPLRQSDSKEVSLHELKGLKYVMACVWSCDSHFIFSGCEGLHHNSILSVWDVGKTALIKSISFPSGSITHLSSHPRLPKVIMLCQTDHSPLWVDLDRNAQLPCQYPLNMKEETDPAFVPKNRVGRFSSIFGCSGDWVYVTSSDGYVAIYRSCNAADTELSCVSAIQTSTAIQITCICCNQDESALLVTCVKGLLELAIIRDKMDATKLVLSEVRLYSSGAVRVSWSVCCFSGSSESNVMGIPVPRQRHVVGENAVYEWNRQNGCAYHGVGVKEGLSTLTYVSYIEPNDNLDCGQHPLNQDTIFAISSSGSLYVYEHTFSTAWHGPMYPPGFRVVDDNEVCDSPHSESKEKSIFASGTSEPILLDSNFSSVWEEELFLLPSVPDLTMRSRIEDTDPISPMSFGLEHSIFKPHQDSPGSSIKVFEIKKQKRKSQSVTKPRKSTTQRRPRL</sequence>
<gene>
    <name evidence="6" type="primary">AlNc14C464G11795</name>
    <name evidence="6" type="ORF">ALNC14_132830</name>
</gene>
<feature type="region of interest" description="Disordered" evidence="5">
    <location>
        <begin position="555"/>
        <end position="596"/>
    </location>
</feature>
<evidence type="ECO:0000256" key="5">
    <source>
        <dbReference type="SAM" id="MobiDB-lite"/>
    </source>
</evidence>
<organism evidence="6">
    <name type="scientific">Albugo laibachii Nc14</name>
    <dbReference type="NCBI Taxonomy" id="890382"/>
    <lineage>
        <taxon>Eukaryota</taxon>
        <taxon>Sar</taxon>
        <taxon>Stramenopiles</taxon>
        <taxon>Oomycota</taxon>
        <taxon>Peronosporomycetes</taxon>
        <taxon>Albuginales</taxon>
        <taxon>Albuginaceae</taxon>
        <taxon>Albugo</taxon>
    </lineage>
</organism>
<dbReference type="SMART" id="SM00320">
    <property type="entry name" value="WD40"/>
    <property type="match status" value="2"/>
</dbReference>
<feature type="compositionally biased region" description="Basic residues" evidence="5">
    <location>
        <begin position="574"/>
        <end position="596"/>
    </location>
</feature>
<comment type="subcellular location">
    <subcellularLocation>
        <location evidence="1">Nucleus</location>
    </subcellularLocation>
</comment>
<dbReference type="InterPro" id="IPR037850">
    <property type="entry name" value="RBBP5/Swd1"/>
</dbReference>
<dbReference type="Gene3D" id="2.130.10.10">
    <property type="entry name" value="YVTN repeat-like/Quinoprotein amine dehydrogenase"/>
    <property type="match status" value="1"/>
</dbReference>
<keyword evidence="3" id="KW-0677">Repeat</keyword>
<evidence type="ECO:0000256" key="1">
    <source>
        <dbReference type="ARBA" id="ARBA00004123"/>
    </source>
</evidence>
<evidence type="ECO:0000256" key="3">
    <source>
        <dbReference type="ARBA" id="ARBA00022737"/>
    </source>
</evidence>
<accession>F0X057</accession>
<feature type="region of interest" description="Disordered" evidence="5">
    <location>
        <begin position="20"/>
        <end position="41"/>
    </location>
</feature>
<dbReference type="InterPro" id="IPR001680">
    <property type="entry name" value="WD40_rpt"/>
</dbReference>
<dbReference type="InterPro" id="IPR036322">
    <property type="entry name" value="WD40_repeat_dom_sf"/>
</dbReference>
<dbReference type="EMBL" id="FR824506">
    <property type="protein sequence ID" value="CCA27139.1"/>
    <property type="molecule type" value="Genomic_DNA"/>
</dbReference>
<dbReference type="HOGENOM" id="CLU_025974_0_0_1"/>
<evidence type="ECO:0000256" key="2">
    <source>
        <dbReference type="ARBA" id="ARBA00022574"/>
    </source>
</evidence>
<reference evidence="6" key="1">
    <citation type="journal article" date="2011" name="PLoS Biol.">
        <title>Gene gain and loss during evolution of obligate parasitism in the white rust pathogen of Arabidopsis thaliana.</title>
        <authorList>
            <person name="Kemen E."/>
            <person name="Gardiner A."/>
            <person name="Schultz-Larsen T."/>
            <person name="Kemen A.C."/>
            <person name="Balmuth A.L."/>
            <person name="Robert-Seilaniantz A."/>
            <person name="Bailey K."/>
            <person name="Holub E."/>
            <person name="Studholme D.J."/>
            <person name="Maclean D."/>
            <person name="Jones J.D."/>
        </authorList>
    </citation>
    <scope>NUCLEOTIDE SEQUENCE</scope>
</reference>
<dbReference type="AlphaFoldDB" id="F0X057"/>
<name>F0X057_9STRA</name>
<protein>
    <submittedName>
        <fullName evidence="6">Uncharacterized protein AlNc14C464G11795</fullName>
    </submittedName>
</protein>
<proteinExistence type="predicted"/>
<reference evidence="6" key="2">
    <citation type="submission" date="2011-02" db="EMBL/GenBank/DDBJ databases">
        <authorList>
            <person name="MacLean D."/>
        </authorList>
    </citation>
    <scope>NUCLEOTIDE SEQUENCE</scope>
</reference>